<protein>
    <submittedName>
        <fullName evidence="1">Uncharacterized protein</fullName>
    </submittedName>
</protein>
<dbReference type="Proteomes" id="UP001346869">
    <property type="component" value="Unassembled WGS sequence"/>
</dbReference>
<evidence type="ECO:0000313" key="2">
    <source>
        <dbReference type="Proteomes" id="UP001346869"/>
    </source>
</evidence>
<proteinExistence type="predicted"/>
<accession>A0AAN7XGS3</accession>
<dbReference type="EMBL" id="JAUZQC010000014">
    <property type="protein sequence ID" value="KAK5860421.1"/>
    <property type="molecule type" value="Genomic_DNA"/>
</dbReference>
<sequence>MPSSFSSDNPVFPFSTSRCEADSQQEIVIAGKRSASDREGASKHKHNGGPGRHLVAGKFYFFSNCQIFAYYI</sequence>
<dbReference type="AlphaFoldDB" id="A0AAN7XGS3"/>
<name>A0AAN7XGS3_ELEMC</name>
<evidence type="ECO:0000313" key="1">
    <source>
        <dbReference type="EMBL" id="KAK5860421.1"/>
    </source>
</evidence>
<organism evidence="1 2">
    <name type="scientific">Eleginops maclovinus</name>
    <name type="common">Patagonian blennie</name>
    <name type="synonym">Eleginus maclovinus</name>
    <dbReference type="NCBI Taxonomy" id="56733"/>
    <lineage>
        <taxon>Eukaryota</taxon>
        <taxon>Metazoa</taxon>
        <taxon>Chordata</taxon>
        <taxon>Craniata</taxon>
        <taxon>Vertebrata</taxon>
        <taxon>Euteleostomi</taxon>
        <taxon>Actinopterygii</taxon>
        <taxon>Neopterygii</taxon>
        <taxon>Teleostei</taxon>
        <taxon>Neoteleostei</taxon>
        <taxon>Acanthomorphata</taxon>
        <taxon>Eupercaria</taxon>
        <taxon>Perciformes</taxon>
        <taxon>Notothenioidei</taxon>
        <taxon>Eleginopidae</taxon>
        <taxon>Eleginops</taxon>
    </lineage>
</organism>
<gene>
    <name evidence="1" type="ORF">PBY51_021899</name>
</gene>
<comment type="caution">
    <text evidence="1">The sequence shown here is derived from an EMBL/GenBank/DDBJ whole genome shotgun (WGS) entry which is preliminary data.</text>
</comment>
<reference evidence="1 2" key="2">
    <citation type="journal article" date="2023" name="Mol. Biol. Evol.">
        <title>Genomics of Secondarily Temperate Adaptation in the Only Non-Antarctic Icefish.</title>
        <authorList>
            <person name="Rivera-Colon A.G."/>
            <person name="Rayamajhi N."/>
            <person name="Minhas B.F."/>
            <person name="Madrigal G."/>
            <person name="Bilyk K.T."/>
            <person name="Yoon V."/>
            <person name="Hune M."/>
            <person name="Gregory S."/>
            <person name="Cheng C.H.C."/>
            <person name="Catchen J.M."/>
        </authorList>
    </citation>
    <scope>NUCLEOTIDE SEQUENCE [LARGE SCALE GENOMIC DNA]</scope>
    <source>
        <strain evidence="1">JMC-PN-2008</strain>
    </source>
</reference>
<reference evidence="1 2" key="1">
    <citation type="journal article" date="2023" name="Genes (Basel)">
        <title>Chromosome-Level Genome Assembly and Circadian Gene Repertoire of the Patagonia Blennie Eleginops maclovinus-The Closest Ancestral Proxy of Antarctic Cryonotothenioids.</title>
        <authorList>
            <person name="Cheng C.C."/>
            <person name="Rivera-Colon A.G."/>
            <person name="Minhas B.F."/>
            <person name="Wilson L."/>
            <person name="Rayamajhi N."/>
            <person name="Vargas-Chacoff L."/>
            <person name="Catchen J.M."/>
        </authorList>
    </citation>
    <scope>NUCLEOTIDE SEQUENCE [LARGE SCALE GENOMIC DNA]</scope>
    <source>
        <strain evidence="1">JMC-PN-2008</strain>
    </source>
</reference>
<keyword evidence="2" id="KW-1185">Reference proteome</keyword>